<dbReference type="AlphaFoldDB" id="A0A919NL75"/>
<sequence>MRERERRQRDPAAVAAEPELATKSAPPLVSNRAVAQLLSTEDGTRLDTAEVGVPLRGVRVHTGPEAAASAATLGARAYTSGEHVVLGSGSDHAVLLHELTHVAQNRHGVGAEAGGEAAEREARQTAALVSLGLPAPPIRAAGAGLALTPVSDKVEDLVSYGLADWAVTAGDESDVLSALETDPDFPATVFQMFQDHMLEELFDRIDVPANRRRLVQLMGAKLNAMLHALVEPHIRKLGPEFELQFNLGKFGVTSAAPAFDPKPLETALVDRSKRTSGGSPTTPFSGVGATGVSPVTQEIGTFYRTEGAPQIPIEDKALLAGGHKKTVAEYSNPLGDLNAYLAGLTPAERKQQAELLLKRKISSVEPESYAGKLPDRAQVIRGAAKAHRLHPAMLAAFLLAEQRDQSQAEDAKDFQGATSVMRGNTSIGLGQVVVSTAQREDLFDDLLSAETRKLYELNKVAGAGGHVTTARLLASDEFNIFAAAKYIRLVADKGKTLAPGTLPRTVAAFPGINFGAYAGLSDTWPDDNIRALASEYTSTAWDDSVSTGWANFVWEAYQDVLAAAVF</sequence>
<dbReference type="InterPro" id="IPR054356">
    <property type="entry name" value="Tse3_N"/>
</dbReference>
<feature type="domain" description="Peptidoglycan muramidase Tse3 catalytic" evidence="3">
    <location>
        <begin position="284"/>
        <end position="491"/>
    </location>
</feature>
<evidence type="ECO:0000313" key="5">
    <source>
        <dbReference type="EMBL" id="GIF20821.1"/>
    </source>
</evidence>
<feature type="domain" description="eCIS core" evidence="2">
    <location>
        <begin position="50"/>
        <end position="108"/>
    </location>
</feature>
<dbReference type="Pfam" id="PF22120">
    <property type="entry name" value="T6SS_Tse3_N"/>
    <property type="match status" value="1"/>
</dbReference>
<dbReference type="EMBL" id="BOMY01000022">
    <property type="protein sequence ID" value="GIF20821.1"/>
    <property type="molecule type" value="Genomic_DNA"/>
</dbReference>
<organism evidence="5 6">
    <name type="scientific">Paractinoplanes tereljensis</name>
    <dbReference type="NCBI Taxonomy" id="571912"/>
    <lineage>
        <taxon>Bacteria</taxon>
        <taxon>Bacillati</taxon>
        <taxon>Actinomycetota</taxon>
        <taxon>Actinomycetes</taxon>
        <taxon>Micromonosporales</taxon>
        <taxon>Micromonosporaceae</taxon>
        <taxon>Paractinoplanes</taxon>
    </lineage>
</organism>
<evidence type="ECO:0000313" key="6">
    <source>
        <dbReference type="Proteomes" id="UP000623608"/>
    </source>
</evidence>
<evidence type="ECO:0000259" key="2">
    <source>
        <dbReference type="Pfam" id="PF13699"/>
    </source>
</evidence>
<feature type="compositionally biased region" description="Polar residues" evidence="1">
    <location>
        <begin position="275"/>
        <end position="284"/>
    </location>
</feature>
<proteinExistence type="predicted"/>
<evidence type="ECO:0000256" key="1">
    <source>
        <dbReference type="SAM" id="MobiDB-lite"/>
    </source>
</evidence>
<evidence type="ECO:0008006" key="7">
    <source>
        <dbReference type="Google" id="ProtNLM"/>
    </source>
</evidence>
<dbReference type="RefSeq" id="WP_203806755.1">
    <property type="nucleotide sequence ID" value="NZ_BOMY01000022.1"/>
</dbReference>
<feature type="domain" description="Peptidoglycan muramidase Tse3 N-terminal" evidence="4">
    <location>
        <begin position="150"/>
        <end position="246"/>
    </location>
</feature>
<accession>A0A919NL75</accession>
<reference evidence="5" key="1">
    <citation type="submission" date="2021-01" db="EMBL/GenBank/DDBJ databases">
        <title>Whole genome shotgun sequence of Actinoplanes tereljensis NBRC 105297.</title>
        <authorList>
            <person name="Komaki H."/>
            <person name="Tamura T."/>
        </authorList>
    </citation>
    <scope>NUCLEOTIDE SEQUENCE</scope>
    <source>
        <strain evidence="5">NBRC 105297</strain>
    </source>
</reference>
<evidence type="ECO:0000259" key="4">
    <source>
        <dbReference type="Pfam" id="PF22120"/>
    </source>
</evidence>
<name>A0A919NL75_9ACTN</name>
<dbReference type="InterPro" id="IPR025295">
    <property type="entry name" value="eCIS_core_dom"/>
</dbReference>
<evidence type="ECO:0000259" key="3">
    <source>
        <dbReference type="Pfam" id="PF22115"/>
    </source>
</evidence>
<dbReference type="InterPro" id="IPR054338">
    <property type="entry name" value="Tse3_cat"/>
</dbReference>
<protein>
    <recommendedName>
        <fullName evidence="7">DUF4157 domain-containing protein</fullName>
    </recommendedName>
</protein>
<dbReference type="Pfam" id="PF13699">
    <property type="entry name" value="eCIS_core"/>
    <property type="match status" value="1"/>
</dbReference>
<feature type="region of interest" description="Disordered" evidence="1">
    <location>
        <begin position="271"/>
        <end position="290"/>
    </location>
</feature>
<dbReference type="Proteomes" id="UP000623608">
    <property type="component" value="Unassembled WGS sequence"/>
</dbReference>
<dbReference type="Pfam" id="PF22115">
    <property type="entry name" value="T6SS_Tse3_cat"/>
    <property type="match status" value="1"/>
</dbReference>
<keyword evidence="6" id="KW-1185">Reference proteome</keyword>
<gene>
    <name evidence="5" type="ORF">Ate02nite_35510</name>
</gene>
<comment type="caution">
    <text evidence="5">The sequence shown here is derived from an EMBL/GenBank/DDBJ whole genome shotgun (WGS) entry which is preliminary data.</text>
</comment>